<evidence type="ECO:0000256" key="3">
    <source>
        <dbReference type="ARBA" id="ARBA00022475"/>
    </source>
</evidence>
<dbReference type="PANTHER" id="PTHR43163">
    <property type="entry name" value="DIPEPTIDE TRANSPORT SYSTEM PERMEASE PROTEIN DPPB-RELATED"/>
    <property type="match status" value="1"/>
</dbReference>
<dbReference type="GO" id="GO:0005886">
    <property type="term" value="C:plasma membrane"/>
    <property type="evidence" value="ECO:0007669"/>
    <property type="project" value="UniProtKB-SubCell"/>
</dbReference>
<evidence type="ECO:0000256" key="1">
    <source>
        <dbReference type="ARBA" id="ARBA00004651"/>
    </source>
</evidence>
<dbReference type="InterPro" id="IPR045621">
    <property type="entry name" value="BPD_transp_1_N"/>
</dbReference>
<keyword evidence="2" id="KW-0813">Transport</keyword>
<accession>A0A6J4M4H1</accession>
<sequence>MLSYILRRLAATMPVMLIVAVLVFLMLRLTPGDPAAIIAGDTANAEQVAQIRSRLGLDRPILSQFMLWIGNILRGDFGESFFFKKTVAELILGR</sequence>
<dbReference type="Pfam" id="PF19300">
    <property type="entry name" value="BPD_transp_1_N"/>
    <property type="match status" value="1"/>
</dbReference>
<feature type="domain" description="ABC transporter type 1 GsiC-like N-terminal" evidence="4">
    <location>
        <begin position="1"/>
        <end position="75"/>
    </location>
</feature>
<dbReference type="AlphaFoldDB" id="A0A6J4M4H1"/>
<dbReference type="PANTHER" id="PTHR43163:SF6">
    <property type="entry name" value="DIPEPTIDE TRANSPORT SYSTEM PERMEASE PROTEIN DPPB-RELATED"/>
    <property type="match status" value="1"/>
</dbReference>
<organism evidence="5">
    <name type="scientific">uncultured Microvirga sp</name>
    <dbReference type="NCBI Taxonomy" id="412392"/>
    <lineage>
        <taxon>Bacteria</taxon>
        <taxon>Pseudomonadati</taxon>
        <taxon>Pseudomonadota</taxon>
        <taxon>Alphaproteobacteria</taxon>
        <taxon>Hyphomicrobiales</taxon>
        <taxon>Methylobacteriaceae</taxon>
        <taxon>Microvirga</taxon>
        <taxon>environmental samples</taxon>
    </lineage>
</organism>
<evidence type="ECO:0000313" key="5">
    <source>
        <dbReference type="EMBL" id="CAA9349604.1"/>
    </source>
</evidence>
<keyword evidence="3" id="KW-1003">Cell membrane</keyword>
<keyword evidence="3" id="KW-0472">Membrane</keyword>
<proteinExistence type="predicted"/>
<comment type="subcellular location">
    <subcellularLocation>
        <location evidence="1">Cell membrane</location>
        <topology evidence="1">Multi-pass membrane protein</topology>
    </subcellularLocation>
</comment>
<reference evidence="5" key="1">
    <citation type="submission" date="2020-02" db="EMBL/GenBank/DDBJ databases">
        <authorList>
            <person name="Meier V. D."/>
        </authorList>
    </citation>
    <scope>NUCLEOTIDE SEQUENCE</scope>
    <source>
        <strain evidence="5">AVDCRST_MAG90</strain>
    </source>
</reference>
<gene>
    <name evidence="5" type="ORF">AVDCRST_MAG90-2405</name>
</gene>
<feature type="non-terminal residue" evidence="5">
    <location>
        <position position="94"/>
    </location>
</feature>
<dbReference type="EMBL" id="CADCUC010000473">
    <property type="protein sequence ID" value="CAA9349604.1"/>
    <property type="molecule type" value="Genomic_DNA"/>
</dbReference>
<name>A0A6J4M4H1_9HYPH</name>
<protein>
    <submittedName>
        <fullName evidence="5">ABC transporter, permease protein 1 (Cluster 5, nickel/peptides/opines)</fullName>
    </submittedName>
</protein>
<evidence type="ECO:0000256" key="2">
    <source>
        <dbReference type="ARBA" id="ARBA00022448"/>
    </source>
</evidence>
<evidence type="ECO:0000259" key="4">
    <source>
        <dbReference type="Pfam" id="PF19300"/>
    </source>
</evidence>